<dbReference type="InterPro" id="IPR044922">
    <property type="entry name" value="DUF2063_N_sf"/>
</dbReference>
<dbReference type="Gene3D" id="1.10.150.690">
    <property type="entry name" value="DUF2063"/>
    <property type="match status" value="1"/>
</dbReference>
<dbReference type="Pfam" id="PF09836">
    <property type="entry name" value="DUF2063"/>
    <property type="match status" value="1"/>
</dbReference>
<dbReference type="eggNOG" id="COG3219">
    <property type="taxonomic scope" value="Bacteria"/>
</dbReference>
<evidence type="ECO:0000313" key="3">
    <source>
        <dbReference type="Proteomes" id="UP000023775"/>
    </source>
</evidence>
<comment type="caution">
    <text evidence="2">The sequence shown here is derived from an EMBL/GenBank/DDBJ whole genome shotgun (WGS) entry which is preliminary data.</text>
</comment>
<gene>
    <name evidence="2" type="ORF">G114_03237</name>
</gene>
<name>N9VPQ5_9GAMM</name>
<protein>
    <recommendedName>
        <fullName evidence="1">Putative DNA-binding domain-containing protein</fullName>
    </recommendedName>
</protein>
<dbReference type="Proteomes" id="UP000023775">
    <property type="component" value="Unassembled WGS sequence"/>
</dbReference>
<accession>N9VPQ5</accession>
<evidence type="ECO:0000313" key="2">
    <source>
        <dbReference type="EMBL" id="ENY73326.1"/>
    </source>
</evidence>
<dbReference type="AlphaFoldDB" id="N9VPQ5"/>
<dbReference type="InterPro" id="IPR018640">
    <property type="entry name" value="DUF2063"/>
</dbReference>
<keyword evidence="3" id="KW-1185">Reference proteome</keyword>
<organism evidence="2 3">
    <name type="scientific">Aeromonas diversa CDC 2478-85</name>
    <dbReference type="NCBI Taxonomy" id="1268237"/>
    <lineage>
        <taxon>Bacteria</taxon>
        <taxon>Pseudomonadati</taxon>
        <taxon>Pseudomonadota</taxon>
        <taxon>Gammaproteobacteria</taxon>
        <taxon>Aeromonadales</taxon>
        <taxon>Aeromonadaceae</taxon>
        <taxon>Aeromonas</taxon>
    </lineage>
</organism>
<proteinExistence type="predicted"/>
<sequence>MSALHEWQRGVASALLGEGDEVAVTLRQGAIPAEALLQIYRNHFILSLCDALAATYPAVAAMVGEEYFAAAARGFVLATPLAQGALQDYGEGFDGWLASLPTAAHLPWLVELARFEWMRERCALRPYDDRVFVPDQLAGLDPALMGRVRLLLPHDLCLFRAETPVEALWAMALGQGQAPNDLAQPCWLALRKGRDHRVMGVSLTQAQWQLLAQIQAGATLDHLAEGQTHLLATLATLLPHRLIVGWQANDKECLDDIPV</sequence>
<dbReference type="OrthoDB" id="4146344at2"/>
<dbReference type="PATRIC" id="fig|1268237.3.peg.636"/>
<dbReference type="EMBL" id="APVG01000005">
    <property type="protein sequence ID" value="ENY73326.1"/>
    <property type="molecule type" value="Genomic_DNA"/>
</dbReference>
<reference evidence="2 3" key="1">
    <citation type="journal article" date="2013" name="Genome Announc.">
        <title>Draft Genome Sequence of the Aeromonas diversa Type Strain.</title>
        <authorList>
            <person name="Farfan M."/>
            <person name="Spataro N."/>
            <person name="Sanglas A."/>
            <person name="Albarral V."/>
            <person name="Loren J.G."/>
            <person name="Bosch E."/>
            <person name="Fuste M.C."/>
        </authorList>
    </citation>
    <scope>NUCLEOTIDE SEQUENCE [LARGE SCALE GENOMIC DNA]</scope>
    <source>
        <strain evidence="2 3">2478-85</strain>
    </source>
</reference>
<dbReference type="RefSeq" id="WP_005347856.1">
    <property type="nucleotide sequence ID" value="NZ_APVG01000005.1"/>
</dbReference>
<evidence type="ECO:0000259" key="1">
    <source>
        <dbReference type="Pfam" id="PF09836"/>
    </source>
</evidence>
<feature type="domain" description="Putative DNA-binding" evidence="1">
    <location>
        <begin position="6"/>
        <end position="97"/>
    </location>
</feature>